<evidence type="ECO:0000313" key="7">
    <source>
        <dbReference type="Proteomes" id="UP001589943"/>
    </source>
</evidence>
<dbReference type="InterPro" id="IPR002641">
    <property type="entry name" value="PNPLA_dom"/>
</dbReference>
<reference evidence="6 7" key="1">
    <citation type="submission" date="2024-09" db="EMBL/GenBank/DDBJ databases">
        <authorList>
            <person name="Sun Q."/>
            <person name="Mori K."/>
        </authorList>
    </citation>
    <scope>NUCLEOTIDE SEQUENCE [LARGE SCALE GENOMIC DNA]</scope>
    <source>
        <strain evidence="6 7">NCAIM B.02537</strain>
    </source>
</reference>
<dbReference type="InterPro" id="IPR021095">
    <property type="entry name" value="DUF3734"/>
</dbReference>
<evidence type="ECO:0000313" key="6">
    <source>
        <dbReference type="EMBL" id="MFC0588272.1"/>
    </source>
</evidence>
<proteinExistence type="predicted"/>
<feature type="domain" description="PNPLA" evidence="5">
    <location>
        <begin position="16"/>
        <end position="218"/>
    </location>
</feature>
<feature type="short sequence motif" description="GXSXG" evidence="4">
    <location>
        <begin position="47"/>
        <end position="51"/>
    </location>
</feature>
<sequence>MTELHDELAARGQIVLVFQGGGALGAYQAGVYEALHEAGIEPDWVVGTSIGAINAALIAGSPRGERVARLSEFWDRVSTGKFMGLRVPDWLGLPARNMATIMNGLPAFFRPRPMAFVNPFLPLGGDAAAYYSVDPLRELLGELIDFDQINRGAMRLSVGAAKVQSAEMIYFDSEKEALSVEHVLASGALPPAFPAVRIDGELYWDGGILSNTPVEIVFDDEPRQSATVFAVHLWNPHGPEPDSIWQVMNRQKDLQYCSRAAQNIKRQRQLHRLRHVVTEIAKLVPDGAASANHLAELRGYGCDTRMNVVRLLAPSLDNEDHSKDIDFSPNGIRLRREAGYRHTIEALALAPWRNEINPLDGLVLHEVCGGEIIRTTAAA</sequence>
<dbReference type="PANTHER" id="PTHR14226">
    <property type="entry name" value="NEUROPATHY TARGET ESTERASE/SWISS CHEESE D.MELANOGASTER"/>
    <property type="match status" value="1"/>
</dbReference>
<accession>A0ABV6PEM2</accession>
<dbReference type="Pfam" id="PF01734">
    <property type="entry name" value="Patatin"/>
    <property type="match status" value="1"/>
</dbReference>
<feature type="active site" description="Nucleophile" evidence="4">
    <location>
        <position position="49"/>
    </location>
</feature>
<dbReference type="InterPro" id="IPR050301">
    <property type="entry name" value="NTE"/>
</dbReference>
<dbReference type="SUPFAM" id="SSF52151">
    <property type="entry name" value="FabD/lysophospholipase-like"/>
    <property type="match status" value="1"/>
</dbReference>
<feature type="active site" description="Proton acceptor" evidence="4">
    <location>
        <position position="205"/>
    </location>
</feature>
<evidence type="ECO:0000256" key="1">
    <source>
        <dbReference type="ARBA" id="ARBA00022801"/>
    </source>
</evidence>
<evidence type="ECO:0000256" key="4">
    <source>
        <dbReference type="PROSITE-ProRule" id="PRU01161"/>
    </source>
</evidence>
<dbReference type="EMBL" id="JBHLTL010000001">
    <property type="protein sequence ID" value="MFC0588272.1"/>
    <property type="molecule type" value="Genomic_DNA"/>
</dbReference>
<comment type="caution">
    <text evidence="6">The sequence shown here is derived from an EMBL/GenBank/DDBJ whole genome shotgun (WGS) entry which is preliminary data.</text>
</comment>
<gene>
    <name evidence="6" type="ORF">ACFFF7_02485</name>
</gene>
<dbReference type="RefSeq" id="WP_379479779.1">
    <property type="nucleotide sequence ID" value="NZ_JBHLTL010000001.1"/>
</dbReference>
<dbReference type="PANTHER" id="PTHR14226:SF57">
    <property type="entry name" value="BLR7027 PROTEIN"/>
    <property type="match status" value="1"/>
</dbReference>
<dbReference type="InterPro" id="IPR016035">
    <property type="entry name" value="Acyl_Trfase/lysoPLipase"/>
</dbReference>
<dbReference type="PROSITE" id="PS51635">
    <property type="entry name" value="PNPLA"/>
    <property type="match status" value="1"/>
</dbReference>
<evidence type="ECO:0000259" key="5">
    <source>
        <dbReference type="PROSITE" id="PS51635"/>
    </source>
</evidence>
<evidence type="ECO:0000256" key="2">
    <source>
        <dbReference type="ARBA" id="ARBA00022963"/>
    </source>
</evidence>
<dbReference type="Proteomes" id="UP001589943">
    <property type="component" value="Unassembled WGS sequence"/>
</dbReference>
<name>A0ABV6PEM2_9SPHN</name>
<feature type="short sequence motif" description="GXGXXG" evidence="4">
    <location>
        <begin position="20"/>
        <end position="25"/>
    </location>
</feature>
<evidence type="ECO:0000256" key="3">
    <source>
        <dbReference type="ARBA" id="ARBA00023098"/>
    </source>
</evidence>
<feature type="short sequence motif" description="DGA/G" evidence="4">
    <location>
        <begin position="205"/>
        <end position="207"/>
    </location>
</feature>
<organism evidence="6 7">
    <name type="scientific">Novosphingobium aquiterrae</name>
    <dbReference type="NCBI Taxonomy" id="624388"/>
    <lineage>
        <taxon>Bacteria</taxon>
        <taxon>Pseudomonadati</taxon>
        <taxon>Pseudomonadota</taxon>
        <taxon>Alphaproteobacteria</taxon>
        <taxon>Sphingomonadales</taxon>
        <taxon>Sphingomonadaceae</taxon>
        <taxon>Novosphingobium</taxon>
    </lineage>
</organism>
<keyword evidence="1 4" id="KW-0378">Hydrolase</keyword>
<dbReference type="Pfam" id="PF12536">
    <property type="entry name" value="DUF3734"/>
    <property type="match status" value="1"/>
</dbReference>
<keyword evidence="7" id="KW-1185">Reference proteome</keyword>
<dbReference type="Gene3D" id="3.40.1090.10">
    <property type="entry name" value="Cytosolic phospholipase A2 catalytic domain"/>
    <property type="match status" value="2"/>
</dbReference>
<protein>
    <submittedName>
        <fullName evidence="6">Patatin-like phospholipase family protein</fullName>
    </submittedName>
</protein>
<keyword evidence="3 4" id="KW-0443">Lipid metabolism</keyword>
<dbReference type="CDD" id="cd07209">
    <property type="entry name" value="Pat_hypo_Ecoli_Z1214_like"/>
    <property type="match status" value="1"/>
</dbReference>
<keyword evidence="2 4" id="KW-0442">Lipid degradation</keyword>